<accession>A0A1C2G0G2</accession>
<keyword evidence="2" id="KW-1185">Reference proteome</keyword>
<proteinExistence type="predicted"/>
<evidence type="ECO:0000313" key="1">
    <source>
        <dbReference type="EMBL" id="RCN57117.1"/>
    </source>
</evidence>
<dbReference type="STRING" id="163359.A9R16_14335"/>
<dbReference type="OrthoDB" id="7831721at2"/>
<reference evidence="1 2" key="1">
    <citation type="submission" date="2018-02" db="EMBL/GenBank/DDBJ databases">
        <title>Insights into the biology of acidophilic members of the Acidiferrobacteraceae family derived from comparative genomic analyses.</title>
        <authorList>
            <person name="Issotta F."/>
            <person name="Thyssen C."/>
            <person name="Mena C."/>
            <person name="Moya A."/>
            <person name="Bellenberg S."/>
            <person name="Sproer C."/>
            <person name="Covarrubias P.C."/>
            <person name="Sand W."/>
            <person name="Quatrini R."/>
            <person name="Vera M."/>
        </authorList>
    </citation>
    <scope>NUCLEOTIDE SEQUENCE [LARGE SCALE GENOMIC DNA]</scope>
    <source>
        <strain evidence="2">m-1</strain>
    </source>
</reference>
<sequence>MILFAGDVHGQFEHLSAAVAAWHPQALVLLGDIEAPRPLADIAAPWEAQGTAVWFIPGNHDSDREDHWRHLESLAERNLHGRVVTVAGVRLAGLGGIFRGQMWDPLCAPAYVSHAAFVAAERTSRRGRGVGARAGREGAPSPQDIARAGQILKHRSTIYPEDYERLWDETADILVTHEAPSCHPYGFTAIDELAQALGVKSLFHGHHHDCRDYRAWDRRGLGFRAYGVGLRGLLDQEGVVRRVGDRDLERGR</sequence>
<gene>
    <name evidence="1" type="ORF">C4900_07300</name>
</gene>
<comment type="caution">
    <text evidence="1">The sequence shown here is derived from an EMBL/GenBank/DDBJ whole genome shotgun (WGS) entry which is preliminary data.</text>
</comment>
<dbReference type="Gene3D" id="3.60.21.10">
    <property type="match status" value="1"/>
</dbReference>
<dbReference type="EMBL" id="PSYR01000002">
    <property type="protein sequence ID" value="RCN57117.1"/>
    <property type="molecule type" value="Genomic_DNA"/>
</dbReference>
<dbReference type="InterPro" id="IPR029052">
    <property type="entry name" value="Metallo-depent_PP-like"/>
</dbReference>
<name>A0A1C2G0G2_9GAMM</name>
<protein>
    <submittedName>
        <fullName evidence="1">Metallophosphoesterase</fullName>
    </submittedName>
</protein>
<evidence type="ECO:0000313" key="2">
    <source>
        <dbReference type="Proteomes" id="UP000253250"/>
    </source>
</evidence>
<dbReference type="Proteomes" id="UP000253250">
    <property type="component" value="Unassembled WGS sequence"/>
</dbReference>
<dbReference type="SUPFAM" id="SSF56300">
    <property type="entry name" value="Metallo-dependent phosphatases"/>
    <property type="match status" value="1"/>
</dbReference>
<dbReference type="Pfam" id="PF00149">
    <property type="entry name" value="Metallophos"/>
    <property type="match status" value="1"/>
</dbReference>
<dbReference type="GO" id="GO:0016787">
    <property type="term" value="F:hydrolase activity"/>
    <property type="evidence" value="ECO:0007669"/>
    <property type="project" value="InterPro"/>
</dbReference>
<dbReference type="InterPro" id="IPR004843">
    <property type="entry name" value="Calcineurin-like_PHP"/>
</dbReference>
<organism evidence="1 2">
    <name type="scientific">Acidiferrobacter thiooxydans</name>
    <dbReference type="NCBI Taxonomy" id="163359"/>
    <lineage>
        <taxon>Bacteria</taxon>
        <taxon>Pseudomonadati</taxon>
        <taxon>Pseudomonadota</taxon>
        <taxon>Gammaproteobacteria</taxon>
        <taxon>Acidiferrobacterales</taxon>
        <taxon>Acidiferrobacteraceae</taxon>
        <taxon>Acidiferrobacter</taxon>
    </lineage>
</organism>
<dbReference type="AlphaFoldDB" id="A0A1C2G0G2"/>